<dbReference type="Proteomes" id="UP000032352">
    <property type="component" value="Chromosome"/>
</dbReference>
<dbReference type="AlphaFoldDB" id="A0AAE9Z4B4"/>
<dbReference type="EMBL" id="CP059733">
    <property type="protein sequence ID" value="WDE06363.1"/>
    <property type="molecule type" value="Genomic_DNA"/>
</dbReference>
<dbReference type="KEGG" id="tvd:SG34_005420"/>
<protein>
    <submittedName>
        <fullName evidence="1">Uncharacterized protein</fullName>
    </submittedName>
</protein>
<gene>
    <name evidence="1" type="ORF">SG34_005420</name>
</gene>
<evidence type="ECO:0000313" key="1">
    <source>
        <dbReference type="EMBL" id="WDE06363.1"/>
    </source>
</evidence>
<proteinExistence type="predicted"/>
<sequence length="132" mass="14826">MFLAFFAFVLLLFYGYFLFDSSEKKVRPLTCSLMVSGDGYCRFDRGPVWKLSVSSRVGFAGCWLVLTDELLTPPVEKSRLQSVAAMPEAVVSSRFFFKDSLSAQDFARLSRVILSLKKHQQRTAISGGLPLK</sequence>
<organism evidence="1 2">
    <name type="scientific">Thalassomonas viridans</name>
    <dbReference type="NCBI Taxonomy" id="137584"/>
    <lineage>
        <taxon>Bacteria</taxon>
        <taxon>Pseudomonadati</taxon>
        <taxon>Pseudomonadota</taxon>
        <taxon>Gammaproteobacteria</taxon>
        <taxon>Alteromonadales</taxon>
        <taxon>Colwelliaceae</taxon>
        <taxon>Thalassomonas</taxon>
    </lineage>
</organism>
<dbReference type="RefSeq" id="WP_152647452.1">
    <property type="nucleotide sequence ID" value="NZ_CP059733.1"/>
</dbReference>
<reference evidence="1 2" key="1">
    <citation type="journal article" date="2015" name="Genome Announc.">
        <title>Draft Genome Sequences of Marine Isolates of Thalassomonas viridans and Thalassomonas actiniarum.</title>
        <authorList>
            <person name="Olonade I."/>
            <person name="van Zyl L.J."/>
            <person name="Trindade M."/>
        </authorList>
    </citation>
    <scope>NUCLEOTIDE SEQUENCE [LARGE SCALE GENOMIC DNA]</scope>
    <source>
        <strain evidence="1 2">XOM25</strain>
    </source>
</reference>
<reference evidence="1 2" key="2">
    <citation type="journal article" date="2022" name="Mar. Drugs">
        <title>Bioassay-Guided Fractionation Leads to the Detection of Cholic Acid Generated by the Rare Thalassomonas sp.</title>
        <authorList>
            <person name="Pheiffer F."/>
            <person name="Schneider Y.K."/>
            <person name="Hansen E.H."/>
            <person name="Andersen J.H."/>
            <person name="Isaksson J."/>
            <person name="Busche T."/>
            <person name="R C."/>
            <person name="Kalinowski J."/>
            <person name="Zyl L.V."/>
            <person name="Trindade M."/>
        </authorList>
    </citation>
    <scope>NUCLEOTIDE SEQUENCE [LARGE SCALE GENOMIC DNA]</scope>
    <source>
        <strain evidence="1 2">XOM25</strain>
    </source>
</reference>
<name>A0AAE9Z4B4_9GAMM</name>
<accession>A0AAE9Z4B4</accession>
<keyword evidence="2" id="KW-1185">Reference proteome</keyword>
<evidence type="ECO:0000313" key="2">
    <source>
        <dbReference type="Proteomes" id="UP000032352"/>
    </source>
</evidence>